<dbReference type="VEuPathDB" id="CryptoDB:Cvel_2705"/>
<dbReference type="AlphaFoldDB" id="A0A0G4F3E7"/>
<gene>
    <name evidence="2" type="ORF">Cvel_2705</name>
</gene>
<accession>A0A0G4F3E7</accession>
<dbReference type="Gene3D" id="3.90.1640.20">
    <property type="entry name" value="TON_0340"/>
    <property type="match status" value="1"/>
</dbReference>
<organism evidence="2">
    <name type="scientific">Chromera velia CCMP2878</name>
    <dbReference type="NCBI Taxonomy" id="1169474"/>
    <lineage>
        <taxon>Eukaryota</taxon>
        <taxon>Sar</taxon>
        <taxon>Alveolata</taxon>
        <taxon>Colpodellida</taxon>
        <taxon>Chromeraceae</taxon>
        <taxon>Chromera</taxon>
    </lineage>
</organism>
<reference evidence="2" key="1">
    <citation type="submission" date="2014-11" db="EMBL/GenBank/DDBJ databases">
        <authorList>
            <person name="Otto D Thomas"/>
            <person name="Naeem Raeece"/>
        </authorList>
    </citation>
    <scope>NUCLEOTIDE SEQUENCE</scope>
</reference>
<dbReference type="InterPro" id="IPR025504">
    <property type="entry name" value="GLUCM_C"/>
</dbReference>
<dbReference type="PhylomeDB" id="A0A0G4F3E7"/>
<proteinExistence type="predicted"/>
<evidence type="ECO:0000259" key="1">
    <source>
        <dbReference type="Pfam" id="PF14336"/>
    </source>
</evidence>
<evidence type="ECO:0000313" key="2">
    <source>
        <dbReference type="EMBL" id="CEM06587.1"/>
    </source>
</evidence>
<dbReference type="EMBL" id="CDMZ01000099">
    <property type="protein sequence ID" value="CEM06587.1"/>
    <property type="molecule type" value="Genomic_DNA"/>
</dbReference>
<name>A0A0G4F3E7_9ALVE</name>
<feature type="domain" description="D-glutamate cyclase-like C-terminal" evidence="1">
    <location>
        <begin position="16"/>
        <end position="333"/>
    </location>
</feature>
<dbReference type="PANTHER" id="PTHR32022:SF10">
    <property type="entry name" value="D-GLUTAMATE CYCLASE, MITOCHONDRIAL"/>
    <property type="match status" value="1"/>
</dbReference>
<dbReference type="Pfam" id="PF14336">
    <property type="entry name" value="GLUCM-like_C"/>
    <property type="match status" value="1"/>
</dbReference>
<sequence length="346" mass="37055">MATGHCDWEGRERPRLCELIQRDEGGRGIKNLLCTEIEDHLWQGAESLAHVSVHVGLITGFPCCLDFDPPTETDGPAGTLAVARTLLALGKEVTLWTDECNSKGLLAAARAHPVVGRHLKEGKRFFFRSFGPDVSEESLRREAEAEGGIDHWIAIERAGPASDGNYFTMRGRDMTSLLAPLHLPFLWAAERHHDRAVEGGGKAVVTIGIGDGGNEVGMGTVVDLVRRHIPLGDQIACIVPADFLIVASVSNWGGYALACAVATVSGLLFSGESVLEGLEGVDAESLMPTLEEETLVAGALKEAGVRDGCSSQVEESVDGFPLSRCLELLEAMRESVLIQAAKKPLL</sequence>
<protein>
    <recommendedName>
        <fullName evidence="1">D-glutamate cyclase-like C-terminal domain-containing protein</fullName>
    </recommendedName>
</protein>
<dbReference type="PANTHER" id="PTHR32022">
    <property type="entry name" value="D-GLUTAMATE CYCLASE, MITOCHONDRIAL"/>
    <property type="match status" value="1"/>
</dbReference>